<dbReference type="Proteomes" id="UP000253934">
    <property type="component" value="Unassembled WGS sequence"/>
</dbReference>
<protein>
    <submittedName>
        <fullName evidence="1">Uncharacterized protein</fullName>
    </submittedName>
</protein>
<comment type="caution">
    <text evidence="1">The sequence shown here is derived from an EMBL/GenBank/DDBJ whole genome shotgun (WGS) entry which is preliminary data.</text>
</comment>
<evidence type="ECO:0000313" key="1">
    <source>
        <dbReference type="EMBL" id="RDB35896.1"/>
    </source>
</evidence>
<gene>
    <name evidence="1" type="ORF">DCC88_07965</name>
</gene>
<sequence length="89" mass="10153">MNSSVKVQFSDYAMLAHLFIELRGKGLSLSAADLDILKSWELFGIKAEFIANVMHEYAEECKQKSKNFPNSLLPVYRKVHAILLKSSEY</sequence>
<dbReference type="EMBL" id="QOVW01000072">
    <property type="protein sequence ID" value="RDB35896.1"/>
    <property type="molecule type" value="Genomic_DNA"/>
</dbReference>
<accession>A0A369KXJ5</accession>
<evidence type="ECO:0000313" key="2">
    <source>
        <dbReference type="Proteomes" id="UP000253934"/>
    </source>
</evidence>
<dbReference type="AlphaFoldDB" id="A0A369KXJ5"/>
<name>A0A369KXJ5_9BACT</name>
<organism evidence="1 2">
    <name type="scientific">Spirobacillus cienkowskii</name>
    <dbReference type="NCBI Taxonomy" id="495820"/>
    <lineage>
        <taxon>Bacteria</taxon>
        <taxon>Pseudomonadati</taxon>
        <taxon>Bdellovibrionota</taxon>
        <taxon>Oligoflexia</taxon>
        <taxon>Silvanigrellales</taxon>
        <taxon>Spirobacillus</taxon>
    </lineage>
</organism>
<keyword evidence="2" id="KW-1185">Reference proteome</keyword>
<proteinExistence type="predicted"/>
<reference evidence="1" key="1">
    <citation type="submission" date="2018-04" db="EMBL/GenBank/DDBJ databases">
        <title>Draft genome sequence of the Candidatus Spirobacillus cienkowskii, a pathogen of freshwater Daphnia species, reconstructed from hemolymph metagenomic reads.</title>
        <authorList>
            <person name="Bresciani L."/>
            <person name="Lemos L.N."/>
            <person name="Wale N."/>
            <person name="Lin J.Y."/>
            <person name="Fernandes G.R."/>
            <person name="Duffy M.A."/>
            <person name="Rodrigues J.M."/>
        </authorList>
    </citation>
    <scope>NUCLEOTIDE SEQUENCE [LARGE SCALE GENOMIC DNA]</scope>
    <source>
        <strain evidence="1">Binning01</strain>
    </source>
</reference>